<keyword evidence="1" id="KW-0175">Coiled coil</keyword>
<dbReference type="AlphaFoldDB" id="A0A7S3RCW6"/>
<protein>
    <submittedName>
        <fullName evidence="2">Uncharacterized protein</fullName>
    </submittedName>
</protein>
<gene>
    <name evidence="2" type="ORF">SACU0126_LOCUS1250</name>
</gene>
<organism evidence="2">
    <name type="scientific">Strombidinopsis acuminata</name>
    <dbReference type="NCBI Taxonomy" id="141414"/>
    <lineage>
        <taxon>Eukaryota</taxon>
        <taxon>Sar</taxon>
        <taxon>Alveolata</taxon>
        <taxon>Ciliophora</taxon>
        <taxon>Intramacronucleata</taxon>
        <taxon>Spirotrichea</taxon>
        <taxon>Choreotrichia</taxon>
        <taxon>Choreotrichida</taxon>
        <taxon>Strombidinopsidae</taxon>
        <taxon>Strombidinopsis</taxon>
    </lineage>
</organism>
<evidence type="ECO:0000313" key="2">
    <source>
        <dbReference type="EMBL" id="CAE0520010.1"/>
    </source>
</evidence>
<proteinExistence type="predicted"/>
<dbReference type="EMBL" id="HBIQ01003327">
    <property type="protein sequence ID" value="CAE0520010.1"/>
    <property type="molecule type" value="Transcribed_RNA"/>
</dbReference>
<reference evidence="2" key="1">
    <citation type="submission" date="2021-01" db="EMBL/GenBank/DDBJ databases">
        <authorList>
            <person name="Corre E."/>
            <person name="Pelletier E."/>
            <person name="Niang G."/>
            <person name="Scheremetjew M."/>
            <person name="Finn R."/>
            <person name="Kale V."/>
            <person name="Holt S."/>
            <person name="Cochrane G."/>
            <person name="Meng A."/>
            <person name="Brown T."/>
            <person name="Cohen L."/>
        </authorList>
    </citation>
    <scope>NUCLEOTIDE SEQUENCE</scope>
    <source>
        <strain evidence="2">SPMC142</strain>
    </source>
</reference>
<accession>A0A7S3RCW6</accession>
<name>A0A7S3RCW6_9SPIT</name>
<evidence type="ECO:0000256" key="1">
    <source>
        <dbReference type="SAM" id="Coils"/>
    </source>
</evidence>
<feature type="coiled-coil region" evidence="1">
    <location>
        <begin position="79"/>
        <end position="146"/>
    </location>
</feature>
<feature type="coiled-coil region" evidence="1">
    <location>
        <begin position="173"/>
        <end position="200"/>
    </location>
</feature>
<sequence length="252" mass="27883">MVEPASAEEPSDVEGDVAFRSEGSAAAAFLKLARAQQETLGLQTADLEQAHAAAIEEAVAAARCQAIEEAAVRFAQERSEEIMEAVAVAMQKYEEQRQEDKKAHDAEVQQLKEQHEATIRISASKIRETEERVRAEEREAAQKAVMEAVTEATVRIKVEGQKALAEAQLDMSVKHEEIKAEAIENAIAETREEMTKTLGEKYETRLNKLLAGIAKSENANDARFRALQQQLDTANEALRLTLGRVTGQKEKR</sequence>